<dbReference type="SMART" id="SM00044">
    <property type="entry name" value="CYCc"/>
    <property type="match status" value="1"/>
</dbReference>
<evidence type="ECO:0000256" key="2">
    <source>
        <dbReference type="ARBA" id="ARBA00022840"/>
    </source>
</evidence>
<dbReference type="SUPFAM" id="SSF48452">
    <property type="entry name" value="TPR-like"/>
    <property type="match status" value="2"/>
</dbReference>
<dbReference type="Gene3D" id="3.30.70.1230">
    <property type="entry name" value="Nucleotide cyclase"/>
    <property type="match status" value="1"/>
</dbReference>
<evidence type="ECO:0000313" key="5">
    <source>
        <dbReference type="EMBL" id="SOC40416.1"/>
    </source>
</evidence>
<feature type="domain" description="Guanylate cyclase" evidence="4">
    <location>
        <begin position="91"/>
        <end position="223"/>
    </location>
</feature>
<organism evidence="5 6">
    <name type="scientific">Rhizobium subbaraonis</name>
    <dbReference type="NCBI Taxonomy" id="908946"/>
    <lineage>
        <taxon>Bacteria</taxon>
        <taxon>Pseudomonadati</taxon>
        <taxon>Pseudomonadota</taxon>
        <taxon>Alphaproteobacteria</taxon>
        <taxon>Hyphomicrobiales</taxon>
        <taxon>Rhizobiaceae</taxon>
        <taxon>Rhizobium/Agrobacterium group</taxon>
        <taxon>Rhizobium</taxon>
    </lineage>
</organism>
<dbReference type="InterPro" id="IPR001054">
    <property type="entry name" value="A/G_cyclase"/>
</dbReference>
<evidence type="ECO:0000256" key="1">
    <source>
        <dbReference type="ARBA" id="ARBA00022741"/>
    </source>
</evidence>
<feature type="region of interest" description="Disordered" evidence="3">
    <location>
        <begin position="53"/>
        <end position="85"/>
    </location>
</feature>
<dbReference type="InterPro" id="IPR011990">
    <property type="entry name" value="TPR-like_helical_dom_sf"/>
</dbReference>
<dbReference type="GO" id="GO:0004016">
    <property type="term" value="F:adenylate cyclase activity"/>
    <property type="evidence" value="ECO:0007669"/>
    <property type="project" value="UniProtKB-ARBA"/>
</dbReference>
<dbReference type="InterPro" id="IPR019734">
    <property type="entry name" value="TPR_rpt"/>
</dbReference>
<dbReference type="Pfam" id="PF00211">
    <property type="entry name" value="Guanylate_cyc"/>
    <property type="match status" value="1"/>
</dbReference>
<dbReference type="EMBL" id="OBQD01000007">
    <property type="protein sequence ID" value="SOC40416.1"/>
    <property type="molecule type" value="Genomic_DNA"/>
</dbReference>
<dbReference type="RefSeq" id="WP_097139855.1">
    <property type="nucleotide sequence ID" value="NZ_OBQD01000007.1"/>
</dbReference>
<evidence type="ECO:0000256" key="3">
    <source>
        <dbReference type="SAM" id="MobiDB-lite"/>
    </source>
</evidence>
<dbReference type="Proteomes" id="UP000219167">
    <property type="component" value="Unassembled WGS sequence"/>
</dbReference>
<keyword evidence="1" id="KW-0547">Nucleotide-binding</keyword>
<dbReference type="PANTHER" id="PTHR16305">
    <property type="entry name" value="TESTICULAR SOLUBLE ADENYLYL CYCLASE"/>
    <property type="match status" value="1"/>
</dbReference>
<dbReference type="Gene3D" id="1.25.40.10">
    <property type="entry name" value="Tetratricopeptide repeat domain"/>
    <property type="match status" value="2"/>
</dbReference>
<keyword evidence="2" id="KW-0067">ATP-binding</keyword>
<dbReference type="InterPro" id="IPR029787">
    <property type="entry name" value="Nucleotide_cyclase"/>
</dbReference>
<proteinExistence type="predicted"/>
<dbReference type="InterPro" id="IPR041664">
    <property type="entry name" value="AAA_16"/>
</dbReference>
<dbReference type="GO" id="GO:0005524">
    <property type="term" value="F:ATP binding"/>
    <property type="evidence" value="ECO:0007669"/>
    <property type="project" value="UniProtKB-KW"/>
</dbReference>
<dbReference type="SUPFAM" id="SSF52540">
    <property type="entry name" value="P-loop containing nucleoside triphosphate hydrolases"/>
    <property type="match status" value="1"/>
</dbReference>
<evidence type="ECO:0000259" key="4">
    <source>
        <dbReference type="PROSITE" id="PS50125"/>
    </source>
</evidence>
<dbReference type="GO" id="GO:0035556">
    <property type="term" value="P:intracellular signal transduction"/>
    <property type="evidence" value="ECO:0007669"/>
    <property type="project" value="InterPro"/>
</dbReference>
<name>A0A285UIJ4_9HYPH</name>
<dbReference type="InterPro" id="IPR027417">
    <property type="entry name" value="P-loop_NTPase"/>
</dbReference>
<dbReference type="AlphaFoldDB" id="A0A285UIJ4"/>
<dbReference type="CDD" id="cd07302">
    <property type="entry name" value="CHD"/>
    <property type="match status" value="1"/>
</dbReference>
<evidence type="ECO:0000313" key="6">
    <source>
        <dbReference type="Proteomes" id="UP000219167"/>
    </source>
</evidence>
<dbReference type="InterPro" id="IPR025874">
    <property type="entry name" value="DZR"/>
</dbReference>
<dbReference type="GO" id="GO:0005737">
    <property type="term" value="C:cytoplasm"/>
    <property type="evidence" value="ECO:0007669"/>
    <property type="project" value="TreeGrafter"/>
</dbReference>
<sequence length="1088" mass="117992">MNCAACGFKVEDGFAFCPRCGASQQKICSSCGQVSPPDFAFCPKCGTSLVPPTGMASPAKPQSAGASAGSHPHPGTPAAPSETESDRRIVTALFADLCGYTTLGERIDPEMLQSLQNEVFEELSAAVAAEGGYVDKFVGDALLALFGAPVAHERDPERALRAALDMRVRISRIGERWQTRLGQPVALHIGVNTGPVVAGGVGVGGSKSYSVTGDTVNTAQRLQAMAGSGEILVGAVTRRLTQHAFDFTALGTLPLRGKAGETPVFRLEASLDAPPPARGLASFGIDTAMIGRDGDLATLMRCLDQVRGGATQLVRVIGDAGIGKTRLVEAFLDRIRAAQPDITIRQIACSSLGEPSYGALAASLRQAYRIARDDSLERCRDLLVAGLTDLGLAREEIDRLKPLFLFVLGFGDPDGALRFLEPDQLRRQIFHAMRTLFDRRMEQSPLLVVIEDLHWADSVSIDALRFIMDRIESRRLMLLVTHRPGFETEVLSSARASQTTLRLSPLSTSEAGALLDGALEGCVLPEALRRRIVERAEGNPFFIEEILRTLIETGMLHRAASGWQAQTAAADTEMPLGIQAMMLARLDRLPSGARRLAQAASVIGHRFDVALLKALPTGIDDIEANLQRLAEADIIEELVDIPSQAAPRYAFRQMLLHEVFYDNLLLRRRTELHGAIGTLLERRQGGVPEHPEQLIELGYHFAASAEKEKGARYFTAAGDLARKAYANADALRLYARALSAAEAAGGDCWQIPGERYADLCHPLGRGEEARHLYEDLLAAARKAGDVTAAARILRKLGQLAFEGGDRERATTCFDEAQSLLEGVDAPIELAHLMQRQGHFAFRAGDYRRAALWADRALECANHLPPRPNEAEKADIALAIARAFNTKGVALARLGQSREALQMVERSVEIALGANHLNTACRGYTNLGALYTTMDPARAIEVCKRGYDMARQIGDLGHQARLLTNLAVAFCTFTDRCMAQGLPAVEEAIAIDRALGQRDHLPVPLLVLGQIRQCHGAIDAARENFLEALDLVRDSAEAQLLFPCYDGLATLCLELNELEKAEEYFELAQQVCARHGLDPDALIVLPFLD</sequence>
<dbReference type="Pfam" id="PF13191">
    <property type="entry name" value="AAA_16"/>
    <property type="match status" value="1"/>
</dbReference>
<dbReference type="OrthoDB" id="9785312at2"/>
<keyword evidence="6" id="KW-1185">Reference proteome</keyword>
<dbReference type="GO" id="GO:0009190">
    <property type="term" value="P:cyclic nucleotide biosynthetic process"/>
    <property type="evidence" value="ECO:0007669"/>
    <property type="project" value="InterPro"/>
</dbReference>
<protein>
    <submittedName>
        <fullName evidence="5">Adenylate cyclase</fullName>
    </submittedName>
</protein>
<reference evidence="5 6" key="1">
    <citation type="submission" date="2017-08" db="EMBL/GenBank/DDBJ databases">
        <authorList>
            <person name="de Groot N.N."/>
        </authorList>
    </citation>
    <scope>NUCLEOTIDE SEQUENCE [LARGE SCALE GENOMIC DNA]</scope>
    <source>
        <strain evidence="5 6">JC85</strain>
    </source>
</reference>
<dbReference type="SUPFAM" id="SSF55073">
    <property type="entry name" value="Nucleotide cyclase"/>
    <property type="match status" value="1"/>
</dbReference>
<dbReference type="PANTHER" id="PTHR16305:SF28">
    <property type="entry name" value="GUANYLATE CYCLASE DOMAIN-CONTAINING PROTEIN"/>
    <property type="match status" value="1"/>
</dbReference>
<dbReference type="SMART" id="SM00028">
    <property type="entry name" value="TPR"/>
    <property type="match status" value="6"/>
</dbReference>
<dbReference type="PROSITE" id="PS50125">
    <property type="entry name" value="GUANYLATE_CYCLASE_2"/>
    <property type="match status" value="1"/>
</dbReference>
<dbReference type="Pfam" id="PF12773">
    <property type="entry name" value="DZR"/>
    <property type="match status" value="1"/>
</dbReference>
<gene>
    <name evidence="5" type="ORF">SAMN05892877_107225</name>
</gene>
<accession>A0A285UIJ4</accession>